<evidence type="ECO:0000256" key="1">
    <source>
        <dbReference type="SAM" id="MobiDB-lite"/>
    </source>
</evidence>
<proteinExistence type="predicted"/>
<evidence type="ECO:0000313" key="2">
    <source>
        <dbReference type="EMBL" id="RKO92045.1"/>
    </source>
</evidence>
<dbReference type="Proteomes" id="UP000269721">
    <property type="component" value="Unassembled WGS sequence"/>
</dbReference>
<dbReference type="EMBL" id="KZ994798">
    <property type="protein sequence ID" value="RKO92045.1"/>
    <property type="molecule type" value="Genomic_DNA"/>
</dbReference>
<organism evidence="2 3">
    <name type="scientific">Blyttiomyces helicus</name>
    <dbReference type="NCBI Taxonomy" id="388810"/>
    <lineage>
        <taxon>Eukaryota</taxon>
        <taxon>Fungi</taxon>
        <taxon>Fungi incertae sedis</taxon>
        <taxon>Chytridiomycota</taxon>
        <taxon>Chytridiomycota incertae sedis</taxon>
        <taxon>Chytridiomycetes</taxon>
        <taxon>Chytridiomycetes incertae sedis</taxon>
        <taxon>Blyttiomyces</taxon>
    </lineage>
</organism>
<dbReference type="AlphaFoldDB" id="A0A4P9WJ23"/>
<feature type="region of interest" description="Disordered" evidence="1">
    <location>
        <begin position="43"/>
        <end position="74"/>
    </location>
</feature>
<reference evidence="3" key="1">
    <citation type="journal article" date="2018" name="Nat. Microbiol.">
        <title>Leveraging single-cell genomics to expand the fungal tree of life.</title>
        <authorList>
            <person name="Ahrendt S.R."/>
            <person name="Quandt C.A."/>
            <person name="Ciobanu D."/>
            <person name="Clum A."/>
            <person name="Salamov A."/>
            <person name="Andreopoulos B."/>
            <person name="Cheng J.F."/>
            <person name="Woyke T."/>
            <person name="Pelin A."/>
            <person name="Henrissat B."/>
            <person name="Reynolds N.K."/>
            <person name="Benny G.L."/>
            <person name="Smith M.E."/>
            <person name="James T.Y."/>
            <person name="Grigoriev I.V."/>
        </authorList>
    </citation>
    <scope>NUCLEOTIDE SEQUENCE [LARGE SCALE GENOMIC DNA]</scope>
</reference>
<accession>A0A4P9WJ23</accession>
<name>A0A4P9WJ23_9FUNG</name>
<gene>
    <name evidence="2" type="ORF">BDK51DRAFT_45077</name>
</gene>
<sequence>MLVTLPRFAPLARCTGANRGTVDASSFGMPLSESFTVTPGFAGEPQTSPERMHSSCDGVPSEARRPPSWQKPSPLVTRTRMMSLKAEERGPLRPRSFAPPRKLLADRDLLQTEAPAAYAFWTKYFGNTTTVTKPVFCLALADSGSPNELHAHSRAITVRNFRGWVLGEGPLAEMVPPACFFRARTDFTTIFSYFGHQAPAAYAFWTDNFGGGMRVSIHLFRAALSRSGWRSDVHIEVHDKINPKVFRALVLGSGPLADMFASRAELCPVEDRELARVSITDDDARIPKVDLPIARFLTSHEHPMAYQFWTANFGARETTEANFCAAVDSIGRCRFLNEGPLAEKFSANSTSERSEGRSESKVYRSSSCDSSRETSSVLPSDMDRKVSRVRLTFRDDLELLRIENPAAHRFWISSFQNTTKIGKLHLRNALHQVGIPMDFEWPVGAGGEKAAAAEDADAPWAVSLGPLVSIILVSCSPVPGPNLLSQSYCILPPDPEHVLATDDIKPLIREYFS</sequence>
<protein>
    <submittedName>
        <fullName evidence="2">Uncharacterized protein</fullName>
    </submittedName>
</protein>
<feature type="region of interest" description="Disordered" evidence="1">
    <location>
        <begin position="346"/>
        <end position="379"/>
    </location>
</feature>
<evidence type="ECO:0000313" key="3">
    <source>
        <dbReference type="Proteomes" id="UP000269721"/>
    </source>
</evidence>
<feature type="compositionally biased region" description="Low complexity" evidence="1">
    <location>
        <begin position="363"/>
        <end position="376"/>
    </location>
</feature>
<keyword evidence="3" id="KW-1185">Reference proteome</keyword>
<feature type="compositionally biased region" description="Basic and acidic residues" evidence="1">
    <location>
        <begin position="352"/>
        <end position="362"/>
    </location>
</feature>